<dbReference type="SUPFAM" id="SSF55729">
    <property type="entry name" value="Acyl-CoA N-acyltransferases (Nat)"/>
    <property type="match status" value="1"/>
</dbReference>
<proteinExistence type="predicted"/>
<dbReference type="Proteomes" id="UP000184159">
    <property type="component" value="Unassembled WGS sequence"/>
</dbReference>
<dbReference type="EMBL" id="FQUH01000014">
    <property type="protein sequence ID" value="SHF65454.1"/>
    <property type="molecule type" value="Genomic_DNA"/>
</dbReference>
<dbReference type="PANTHER" id="PTHR43792">
    <property type="entry name" value="GNAT FAMILY, PUTATIVE (AFU_ORTHOLOGUE AFUA_3G00765)-RELATED-RELATED"/>
    <property type="match status" value="1"/>
</dbReference>
<dbReference type="Pfam" id="PF13302">
    <property type="entry name" value="Acetyltransf_3"/>
    <property type="match status" value="1"/>
</dbReference>
<accession>A0A1M5DF26</accession>
<organism evidence="2 3">
    <name type="scientific">Vibrio gazogenes DSM 21264 = NBRC 103151</name>
    <dbReference type="NCBI Taxonomy" id="1123492"/>
    <lineage>
        <taxon>Bacteria</taxon>
        <taxon>Pseudomonadati</taxon>
        <taxon>Pseudomonadota</taxon>
        <taxon>Gammaproteobacteria</taxon>
        <taxon>Vibrionales</taxon>
        <taxon>Vibrionaceae</taxon>
        <taxon>Vibrio</taxon>
    </lineage>
</organism>
<evidence type="ECO:0000313" key="2">
    <source>
        <dbReference type="EMBL" id="SHF65454.1"/>
    </source>
</evidence>
<dbReference type="InterPro" id="IPR000182">
    <property type="entry name" value="GNAT_dom"/>
</dbReference>
<dbReference type="PROSITE" id="PS51186">
    <property type="entry name" value="GNAT"/>
    <property type="match status" value="1"/>
</dbReference>
<dbReference type="AlphaFoldDB" id="A0A1M5DF26"/>
<protein>
    <submittedName>
        <fullName evidence="2">Protein N-acetyltransferase, RimJ/RimL family</fullName>
    </submittedName>
</protein>
<evidence type="ECO:0000313" key="3">
    <source>
        <dbReference type="Proteomes" id="UP000184159"/>
    </source>
</evidence>
<dbReference type="InterPro" id="IPR051531">
    <property type="entry name" value="N-acetyltransferase"/>
</dbReference>
<keyword evidence="2" id="KW-0808">Transferase</keyword>
<dbReference type="GO" id="GO:0016747">
    <property type="term" value="F:acyltransferase activity, transferring groups other than amino-acyl groups"/>
    <property type="evidence" value="ECO:0007669"/>
    <property type="project" value="InterPro"/>
</dbReference>
<evidence type="ECO:0000259" key="1">
    <source>
        <dbReference type="PROSITE" id="PS51186"/>
    </source>
</evidence>
<name>A0A1M5DF26_VIBGA</name>
<sequence>MTIATQRMLLLPYTDEYEFDFLSLLCSSGNRLFHQQPFSVSSARAKFHQVLVDSNVYAMAIVDNEHREYMGHLALDLHEKDVGELQFILSRLYWGKGYGTEALSAFLQNVSLRLSLTKIRIFVNEQNQPAVALMRKLGFISRPSLSETPETLYEYPLTVDGPAQKIWQG</sequence>
<feature type="domain" description="N-acetyltransferase" evidence="1">
    <location>
        <begin position="8"/>
        <end position="160"/>
    </location>
</feature>
<dbReference type="InterPro" id="IPR016181">
    <property type="entry name" value="Acyl_CoA_acyltransferase"/>
</dbReference>
<dbReference type="Gene3D" id="3.40.630.30">
    <property type="match status" value="1"/>
</dbReference>
<keyword evidence="3" id="KW-1185">Reference proteome</keyword>
<reference evidence="3" key="1">
    <citation type="submission" date="2016-11" db="EMBL/GenBank/DDBJ databases">
        <authorList>
            <person name="Varghese N."/>
            <person name="Submissions S."/>
        </authorList>
    </citation>
    <scope>NUCLEOTIDE SEQUENCE [LARGE SCALE GENOMIC DNA]</scope>
    <source>
        <strain evidence="3">DSM 21264</strain>
    </source>
</reference>
<dbReference type="RefSeq" id="WP_072960688.1">
    <property type="nucleotide sequence ID" value="NZ_FQUH01000014.1"/>
</dbReference>
<dbReference type="PANTHER" id="PTHR43792:SF1">
    <property type="entry name" value="N-ACETYLTRANSFERASE DOMAIN-CONTAINING PROTEIN"/>
    <property type="match status" value="1"/>
</dbReference>
<gene>
    <name evidence="2" type="ORF">SAMN02745781_02841</name>
</gene>